<dbReference type="EMBL" id="LAZR01001661">
    <property type="protein sequence ID" value="KKN41230.1"/>
    <property type="molecule type" value="Genomic_DNA"/>
</dbReference>
<evidence type="ECO:0008006" key="2">
    <source>
        <dbReference type="Google" id="ProtNLM"/>
    </source>
</evidence>
<dbReference type="AlphaFoldDB" id="A0A0F9QB63"/>
<comment type="caution">
    <text evidence="1">The sequence shown here is derived from an EMBL/GenBank/DDBJ whole genome shotgun (WGS) entry which is preliminary data.</text>
</comment>
<reference evidence="1" key="1">
    <citation type="journal article" date="2015" name="Nature">
        <title>Complex archaea that bridge the gap between prokaryotes and eukaryotes.</title>
        <authorList>
            <person name="Spang A."/>
            <person name="Saw J.H."/>
            <person name="Jorgensen S.L."/>
            <person name="Zaremba-Niedzwiedzka K."/>
            <person name="Martijn J."/>
            <person name="Lind A.E."/>
            <person name="van Eijk R."/>
            <person name="Schleper C."/>
            <person name="Guy L."/>
            <person name="Ettema T.J."/>
        </authorList>
    </citation>
    <scope>NUCLEOTIDE SEQUENCE</scope>
</reference>
<gene>
    <name evidence="1" type="ORF">LCGC14_0725490</name>
</gene>
<proteinExistence type="predicted"/>
<protein>
    <recommendedName>
        <fullName evidence="2">DOD-type homing endonuclease domain-containing protein</fullName>
    </recommendedName>
</protein>
<sequence>MQKIRNCNYCGWKFPVDFIQKISEKSDSVFCENCGTELLSEKSLPDTIKSEEKSDQDLTQKKKKKEIYNKIYGKIRYYKNPIDRIIFDSDFPRVFKDNFIIVISRVIYTHIQEYELVSSTDIKTVELTKEILDNLYEDISPVLSKLFKREYLGNLRKSNITDFGKWLKLLHTKLNLNKSYRKDFIIYLRNLIKEIYTIISELWDTIDLPKFERTIRDNLKDFSYSSEEFKSSNIKELDLENEKSNAQIFAEKEDYIKFLEILRSEITKLVSAKELHRDRLANWRLAKYLDLPFGERKDGRKWDTISTISKGERHLTIEDLEKSKKSLLRFFGGKTEDTINIINNFLDDNRLRRYSKQQWHLHNPKLKNNFFTGIANEEYEENNIVSSYWFGFMGSDASVRSGLFKQSKGSQRDHRYRYDVTIELSKNDRGLLRQFCDTIGLDHSKIKDRPREKWGKVYIHSYVSFGCREMIDDLNVLAFSSSKEKRKKIPHYVNKALEQSFKQINRNNVGPWHLTNTIAGKIALVWLRGAYDGDGSSNKTELGSASKMYLKSIKRAFKIKHPLRSPKSNFWVLSLGARLFNSMTTVSMEYGLGLERKNKHFSENREALDILKELLEDLNVDKDCLQDLVYKFRQYEVLRMFSTIRETFKKLLLEWNIELPPNGYWTSKDKLLESKH</sequence>
<organism evidence="1">
    <name type="scientific">marine sediment metagenome</name>
    <dbReference type="NCBI Taxonomy" id="412755"/>
    <lineage>
        <taxon>unclassified sequences</taxon>
        <taxon>metagenomes</taxon>
        <taxon>ecological metagenomes</taxon>
    </lineage>
</organism>
<accession>A0A0F9QB63</accession>
<name>A0A0F9QB63_9ZZZZ</name>
<evidence type="ECO:0000313" key="1">
    <source>
        <dbReference type="EMBL" id="KKN41230.1"/>
    </source>
</evidence>